<dbReference type="PANTHER" id="PTHR11695">
    <property type="entry name" value="ALCOHOL DEHYDROGENASE RELATED"/>
    <property type="match status" value="1"/>
</dbReference>
<sequence length="193" mass="21030">MPFATTLAALTAWQAFTHFGTINKGDRVLIHAASGGVGHFAVQIAKHLGAYVIGTSSARNREFVLTCGADEHLDYREVDFTNELKEIDFCLETQGGSHFERTVKVMRRGGTIINLPSGLGEPARKAAETQSLNVNYFMSVFPSGDHMQQMASLLDSGKLTPHVSKTFELEEIAAAHREIESGPTVGKVIVDIR</sequence>
<dbReference type="AlphaFoldDB" id="A0A7X1AWL7"/>
<organism evidence="3 4">
    <name type="scientific">Puniceicoccus vermicola</name>
    <dbReference type="NCBI Taxonomy" id="388746"/>
    <lineage>
        <taxon>Bacteria</taxon>
        <taxon>Pseudomonadati</taxon>
        <taxon>Verrucomicrobiota</taxon>
        <taxon>Opitutia</taxon>
        <taxon>Puniceicoccales</taxon>
        <taxon>Puniceicoccaceae</taxon>
        <taxon>Puniceicoccus</taxon>
    </lineage>
</organism>
<evidence type="ECO:0000313" key="3">
    <source>
        <dbReference type="EMBL" id="MBC2601345.1"/>
    </source>
</evidence>
<dbReference type="InterPro" id="IPR036291">
    <property type="entry name" value="NAD(P)-bd_dom_sf"/>
</dbReference>
<dbReference type="Gene3D" id="3.90.180.10">
    <property type="entry name" value="Medium-chain alcohol dehydrogenases, catalytic domain"/>
    <property type="match status" value="1"/>
</dbReference>
<dbReference type="InterPro" id="IPR002364">
    <property type="entry name" value="Quin_OxRdtase/zeta-crystal_CS"/>
</dbReference>
<feature type="domain" description="Enoyl reductase (ER)" evidence="2">
    <location>
        <begin position="1"/>
        <end position="190"/>
    </location>
</feature>
<dbReference type="InterPro" id="IPR020843">
    <property type="entry name" value="ER"/>
</dbReference>
<dbReference type="GO" id="GO:0008270">
    <property type="term" value="F:zinc ion binding"/>
    <property type="evidence" value="ECO:0007669"/>
    <property type="project" value="InterPro"/>
</dbReference>
<dbReference type="EMBL" id="JACHVA010000052">
    <property type="protein sequence ID" value="MBC2601345.1"/>
    <property type="molecule type" value="Genomic_DNA"/>
</dbReference>
<evidence type="ECO:0000313" key="4">
    <source>
        <dbReference type="Proteomes" id="UP000525652"/>
    </source>
</evidence>
<dbReference type="CDD" id="cd05289">
    <property type="entry name" value="MDR_like_2"/>
    <property type="match status" value="1"/>
</dbReference>
<dbReference type="RefSeq" id="WP_185692060.1">
    <property type="nucleotide sequence ID" value="NZ_JACHVA010000052.1"/>
</dbReference>
<keyword evidence="4" id="KW-1185">Reference proteome</keyword>
<dbReference type="InterPro" id="IPR050700">
    <property type="entry name" value="YIM1/Zinc_Alcohol_DH_Fams"/>
</dbReference>
<dbReference type="Proteomes" id="UP000525652">
    <property type="component" value="Unassembled WGS sequence"/>
</dbReference>
<dbReference type="SUPFAM" id="SSF51735">
    <property type="entry name" value="NAD(P)-binding Rossmann-fold domains"/>
    <property type="match status" value="1"/>
</dbReference>
<protein>
    <submittedName>
        <fullName evidence="3">NADP-dependent oxidoreductase</fullName>
    </submittedName>
</protein>
<comment type="caution">
    <text evidence="3">The sequence shown here is derived from an EMBL/GenBank/DDBJ whole genome shotgun (WGS) entry which is preliminary data.</text>
</comment>
<proteinExistence type="predicted"/>
<dbReference type="PANTHER" id="PTHR11695:SF294">
    <property type="entry name" value="RETICULON-4-INTERACTING PROTEIN 1, MITOCHONDRIAL"/>
    <property type="match status" value="1"/>
</dbReference>
<dbReference type="Gene3D" id="3.40.50.720">
    <property type="entry name" value="NAD(P)-binding Rossmann-like Domain"/>
    <property type="match status" value="1"/>
</dbReference>
<dbReference type="GO" id="GO:0016491">
    <property type="term" value="F:oxidoreductase activity"/>
    <property type="evidence" value="ECO:0007669"/>
    <property type="project" value="UniProtKB-KW"/>
</dbReference>
<dbReference type="Pfam" id="PF13602">
    <property type="entry name" value="ADH_zinc_N_2"/>
    <property type="match status" value="1"/>
</dbReference>
<dbReference type="SMART" id="SM00829">
    <property type="entry name" value="PKS_ER"/>
    <property type="match status" value="1"/>
</dbReference>
<dbReference type="PROSITE" id="PS01162">
    <property type="entry name" value="QOR_ZETA_CRYSTAL"/>
    <property type="match status" value="1"/>
</dbReference>
<keyword evidence="1" id="KW-0560">Oxidoreductase</keyword>
<evidence type="ECO:0000256" key="1">
    <source>
        <dbReference type="ARBA" id="ARBA00023002"/>
    </source>
</evidence>
<name>A0A7X1AWL7_9BACT</name>
<accession>A0A7X1AWL7</accession>
<evidence type="ECO:0000259" key="2">
    <source>
        <dbReference type="SMART" id="SM00829"/>
    </source>
</evidence>
<reference evidence="3 4" key="1">
    <citation type="submission" date="2020-07" db="EMBL/GenBank/DDBJ databases">
        <authorList>
            <person name="Feng X."/>
        </authorList>
    </citation>
    <scope>NUCLEOTIDE SEQUENCE [LARGE SCALE GENOMIC DNA]</scope>
    <source>
        <strain evidence="3 4">JCM14086</strain>
    </source>
</reference>
<gene>
    <name evidence="3" type="ORF">H5P30_06100</name>
</gene>